<sequence>MSELIWLLVPEMIGLVITPAAVVGCVLLLESANAVRNALAFGSAFLLVYSQIAVAALLGGAGDPSATSKTVSNWVGLIVGVLFLVVGVVMLAQKPKPAGATPKWMTALESATPRTAFVAGLALGTINPNIFIMLSGMTIISSSHVGIGGALVGTALLLVASMLDFAVPIGIYTVLGDRAQKGLSAAKTWMVRHNRALGVAVFFGFGTLFALRGLLALV</sequence>
<accession>A0A076ENH3</accession>
<feature type="transmembrane region" description="Helical" evidence="1">
    <location>
        <begin position="146"/>
        <end position="175"/>
    </location>
</feature>
<organism evidence="2 3">
    <name type="scientific">Rhodococcus opacus</name>
    <name type="common">Nocardia opaca</name>
    <dbReference type="NCBI Taxonomy" id="37919"/>
    <lineage>
        <taxon>Bacteria</taxon>
        <taxon>Bacillati</taxon>
        <taxon>Actinomycetota</taxon>
        <taxon>Actinomycetes</taxon>
        <taxon>Mycobacteriales</taxon>
        <taxon>Nocardiaceae</taxon>
        <taxon>Rhodococcus</taxon>
    </lineage>
</organism>
<name>A0A076ENH3_RHOOP</name>
<proteinExistence type="predicted"/>
<dbReference type="EMBL" id="CP008947">
    <property type="protein sequence ID" value="AII06788.1"/>
    <property type="molecule type" value="Genomic_DNA"/>
</dbReference>
<keyword evidence="1" id="KW-0812">Transmembrane</keyword>
<evidence type="ECO:0000313" key="2">
    <source>
        <dbReference type="EMBL" id="AII06788.1"/>
    </source>
</evidence>
<feature type="transmembrane region" description="Helical" evidence="1">
    <location>
        <begin position="12"/>
        <end position="29"/>
    </location>
</feature>
<evidence type="ECO:0000256" key="1">
    <source>
        <dbReference type="SAM" id="Phobius"/>
    </source>
</evidence>
<dbReference type="InterPro" id="IPR021315">
    <property type="entry name" value="Gap/Sap"/>
</dbReference>
<dbReference type="RefSeq" id="WP_112302088.1">
    <property type="nucleotide sequence ID" value="NZ_CP008947.1"/>
</dbReference>
<dbReference type="Pfam" id="PF11139">
    <property type="entry name" value="SfLAP"/>
    <property type="match status" value="1"/>
</dbReference>
<feature type="transmembrane region" description="Helical" evidence="1">
    <location>
        <begin position="114"/>
        <end position="140"/>
    </location>
</feature>
<feature type="transmembrane region" description="Helical" evidence="1">
    <location>
        <begin position="74"/>
        <end position="93"/>
    </location>
</feature>
<keyword evidence="1" id="KW-1133">Transmembrane helix</keyword>
<dbReference type="eggNOG" id="ENOG502ZC20">
    <property type="taxonomic scope" value="Bacteria"/>
</dbReference>
<keyword evidence="1" id="KW-0472">Membrane</keyword>
<gene>
    <name evidence="2" type="ORF">EP51_19960</name>
</gene>
<evidence type="ECO:0000313" key="3">
    <source>
        <dbReference type="Proteomes" id="UP000028488"/>
    </source>
</evidence>
<protein>
    <submittedName>
        <fullName evidence="2">Membrane protein</fullName>
    </submittedName>
</protein>
<reference evidence="2 3" key="1">
    <citation type="submission" date="2014-07" db="EMBL/GenBank/DDBJ databases">
        <title>Genome Sequence of Rhodococcus opacus Strain R7, a Biodegrader of Mono- and Polycyclic Aromatic Hydrocarbons.</title>
        <authorList>
            <person name="Di Gennaro P."/>
            <person name="Zampolli J."/>
            <person name="Presti I."/>
            <person name="Cappelletti M."/>
            <person name="D'Ursi P."/>
            <person name="Orro A."/>
            <person name="Mezzelani A."/>
            <person name="Milanesi L."/>
        </authorList>
    </citation>
    <scope>NUCLEOTIDE SEQUENCE [LARGE SCALE GENOMIC DNA]</scope>
    <source>
        <strain evidence="2 3">R7</strain>
    </source>
</reference>
<feature type="transmembrane region" description="Helical" evidence="1">
    <location>
        <begin position="196"/>
        <end position="215"/>
    </location>
</feature>
<dbReference type="Proteomes" id="UP000028488">
    <property type="component" value="Chromosome"/>
</dbReference>
<feature type="transmembrane region" description="Helical" evidence="1">
    <location>
        <begin position="41"/>
        <end position="62"/>
    </location>
</feature>
<dbReference type="AlphaFoldDB" id="A0A076ENH3"/>